<dbReference type="AlphaFoldDB" id="A0A2P7RCE0"/>
<dbReference type="GO" id="GO:0003677">
    <property type="term" value="F:DNA binding"/>
    <property type="evidence" value="ECO:0007669"/>
    <property type="project" value="InterPro"/>
</dbReference>
<dbReference type="Pfam" id="PF01381">
    <property type="entry name" value="HTH_3"/>
    <property type="match status" value="1"/>
</dbReference>
<dbReference type="RefSeq" id="WP_106728251.1">
    <property type="nucleotide sequence ID" value="NZ_PXYG01000001.1"/>
</dbReference>
<sequence length="110" mass="12453">MYSKTLINELMKAKKYNLQKQVAAELGLSRPYISEIYSGQREFTDETATYIAKEVGLDPSEVLLELARARAKSDTTKAVWDKLLKEHRNSLHAASVLGFMFLSNGLYYCA</sequence>
<dbReference type="SUPFAM" id="SSF47413">
    <property type="entry name" value="lambda repressor-like DNA-binding domains"/>
    <property type="match status" value="1"/>
</dbReference>
<evidence type="ECO:0000259" key="1">
    <source>
        <dbReference type="PROSITE" id="PS50943"/>
    </source>
</evidence>
<organism evidence="2 3">
    <name type="scientific">Zobellella endophytica</name>
    <dbReference type="NCBI Taxonomy" id="2116700"/>
    <lineage>
        <taxon>Bacteria</taxon>
        <taxon>Pseudomonadati</taxon>
        <taxon>Pseudomonadota</taxon>
        <taxon>Gammaproteobacteria</taxon>
        <taxon>Aeromonadales</taxon>
        <taxon>Aeromonadaceae</taxon>
        <taxon>Zobellella</taxon>
    </lineage>
</organism>
<dbReference type="EMBL" id="PXYG01000001">
    <property type="protein sequence ID" value="PSJ47840.1"/>
    <property type="molecule type" value="Genomic_DNA"/>
</dbReference>
<dbReference type="Proteomes" id="UP000240243">
    <property type="component" value="Unassembled WGS sequence"/>
</dbReference>
<reference evidence="2 3" key="1">
    <citation type="submission" date="2018-03" db="EMBL/GenBank/DDBJ databases">
        <title>The draft genome of Zobellella sp. 59N8.</title>
        <authorList>
            <person name="Liu L."/>
            <person name="Li L."/>
            <person name="Zhang X."/>
            <person name="Liang L."/>
            <person name="Wang T."/>
        </authorList>
    </citation>
    <scope>NUCLEOTIDE SEQUENCE [LARGE SCALE GENOMIC DNA]</scope>
    <source>
        <strain evidence="2 3">59N8</strain>
    </source>
</reference>
<accession>A0A2P7RCE0</accession>
<protein>
    <submittedName>
        <fullName evidence="2">Transcriptional regulator</fullName>
    </submittedName>
</protein>
<feature type="domain" description="HTH cro/C1-type" evidence="1">
    <location>
        <begin position="19"/>
        <end position="62"/>
    </location>
</feature>
<keyword evidence="3" id="KW-1185">Reference proteome</keyword>
<dbReference type="Gene3D" id="1.10.260.40">
    <property type="entry name" value="lambda repressor-like DNA-binding domains"/>
    <property type="match status" value="1"/>
</dbReference>
<dbReference type="CDD" id="cd00093">
    <property type="entry name" value="HTH_XRE"/>
    <property type="match status" value="1"/>
</dbReference>
<dbReference type="PROSITE" id="PS50943">
    <property type="entry name" value="HTH_CROC1"/>
    <property type="match status" value="1"/>
</dbReference>
<dbReference type="InterPro" id="IPR010982">
    <property type="entry name" value="Lambda_DNA-bd_dom_sf"/>
</dbReference>
<evidence type="ECO:0000313" key="3">
    <source>
        <dbReference type="Proteomes" id="UP000240243"/>
    </source>
</evidence>
<comment type="caution">
    <text evidence="2">The sequence shown here is derived from an EMBL/GenBank/DDBJ whole genome shotgun (WGS) entry which is preliminary data.</text>
</comment>
<dbReference type="InterPro" id="IPR001387">
    <property type="entry name" value="Cro/C1-type_HTH"/>
</dbReference>
<proteinExistence type="predicted"/>
<dbReference type="OrthoDB" id="5588284at2"/>
<name>A0A2P7RCE0_9GAMM</name>
<gene>
    <name evidence="2" type="ORF">C7H85_03230</name>
</gene>
<evidence type="ECO:0000313" key="2">
    <source>
        <dbReference type="EMBL" id="PSJ47840.1"/>
    </source>
</evidence>
<dbReference type="SMART" id="SM00530">
    <property type="entry name" value="HTH_XRE"/>
    <property type="match status" value="1"/>
</dbReference>